<evidence type="ECO:0000313" key="4">
    <source>
        <dbReference type="Proteomes" id="UP000507245"/>
    </source>
</evidence>
<name>A0A6J5XCJ3_PRUAR</name>
<evidence type="ECO:0000313" key="2">
    <source>
        <dbReference type="EMBL" id="CAB4311646.1"/>
    </source>
</evidence>
<dbReference type="EMBL" id="CAEKDK010000005">
    <property type="protein sequence ID" value="CAB4281235.1"/>
    <property type="molecule type" value="Genomic_DNA"/>
</dbReference>
<reference evidence="2 3" key="2">
    <citation type="submission" date="2020-05" db="EMBL/GenBank/DDBJ databases">
        <authorList>
            <person name="Campoy J."/>
            <person name="Schneeberger K."/>
            <person name="Spophaly S."/>
        </authorList>
    </citation>
    <scope>NUCLEOTIDE SEQUENCE [LARGE SCALE GENOMIC DNA]</scope>
    <source>
        <strain evidence="2">PruArmRojPasFocal</strain>
    </source>
</reference>
<gene>
    <name evidence="1" type="ORF">CURHAP_LOCUS34268</name>
    <name evidence="2" type="ORF">ORAREDHAP_LOCUS33863</name>
</gene>
<sequence>MDEKYNAAGMADTLEGWWSLCFDRFDMTLPEWLNKVANKEITDADKVNLYVGRANMVVGSTMVL</sequence>
<accession>A0A6J5XCJ3</accession>
<organism evidence="2 4">
    <name type="scientific">Prunus armeniaca</name>
    <name type="common">Apricot</name>
    <name type="synonym">Armeniaca vulgaris</name>
    <dbReference type="NCBI Taxonomy" id="36596"/>
    <lineage>
        <taxon>Eukaryota</taxon>
        <taxon>Viridiplantae</taxon>
        <taxon>Streptophyta</taxon>
        <taxon>Embryophyta</taxon>
        <taxon>Tracheophyta</taxon>
        <taxon>Spermatophyta</taxon>
        <taxon>Magnoliopsida</taxon>
        <taxon>eudicotyledons</taxon>
        <taxon>Gunneridae</taxon>
        <taxon>Pentapetalae</taxon>
        <taxon>rosids</taxon>
        <taxon>fabids</taxon>
        <taxon>Rosales</taxon>
        <taxon>Rosaceae</taxon>
        <taxon>Amygdaloideae</taxon>
        <taxon>Amygdaleae</taxon>
        <taxon>Prunus</taxon>
    </lineage>
</organism>
<keyword evidence="4" id="KW-1185">Reference proteome</keyword>
<protein>
    <submittedName>
        <fullName evidence="2">Uncharacterized protein</fullName>
    </submittedName>
</protein>
<evidence type="ECO:0000313" key="1">
    <source>
        <dbReference type="EMBL" id="CAB4281235.1"/>
    </source>
</evidence>
<dbReference type="AlphaFoldDB" id="A0A6J5XCJ3"/>
<proteinExistence type="predicted"/>
<evidence type="ECO:0000313" key="3">
    <source>
        <dbReference type="Proteomes" id="UP000507222"/>
    </source>
</evidence>
<dbReference type="Proteomes" id="UP000507222">
    <property type="component" value="Unassembled WGS sequence"/>
</dbReference>
<reference evidence="4" key="1">
    <citation type="journal article" date="2020" name="Genome Biol.">
        <title>Gamete binning: chromosome-level and haplotype-resolved genome assembly enabled by high-throughput single-cell sequencing of gamete genomes.</title>
        <authorList>
            <person name="Campoy J.A."/>
            <person name="Sun H."/>
            <person name="Goel M."/>
            <person name="Jiao W.-B."/>
            <person name="Folz-Donahue K."/>
            <person name="Wang N."/>
            <person name="Rubio M."/>
            <person name="Liu C."/>
            <person name="Kukat C."/>
            <person name="Ruiz D."/>
            <person name="Huettel B."/>
            <person name="Schneeberger K."/>
        </authorList>
    </citation>
    <scope>NUCLEOTIDE SEQUENCE [LARGE SCALE GENOMIC DNA]</scope>
    <source>
        <strain evidence="4">cv. Rojo Pasion</strain>
    </source>
</reference>
<dbReference type="Proteomes" id="UP000507245">
    <property type="component" value="Unassembled WGS sequence"/>
</dbReference>
<dbReference type="EMBL" id="CAEKKB010000005">
    <property type="protein sequence ID" value="CAB4311646.1"/>
    <property type="molecule type" value="Genomic_DNA"/>
</dbReference>